<keyword evidence="1" id="KW-0560">Oxidoreductase</keyword>
<dbReference type="KEGG" id="bte:BTH_II0737"/>
<name>Q2T7B5_BURTA</name>
<protein>
    <submittedName>
        <fullName evidence="2">Syringomycin biosynthesis enzyme, putative</fullName>
    </submittedName>
</protein>
<accession>Q2T7B5</accession>
<proteinExistence type="predicted"/>
<dbReference type="Gene3D" id="3.60.130.10">
    <property type="entry name" value="Clavaminate synthase-like"/>
    <property type="match status" value="1"/>
</dbReference>
<dbReference type="AlphaFoldDB" id="Q2T7B5"/>
<dbReference type="InterPro" id="IPR042098">
    <property type="entry name" value="TauD-like_sf"/>
</dbReference>
<dbReference type="EMBL" id="CP000085">
    <property type="protein sequence ID" value="ABC34174.1"/>
    <property type="molecule type" value="Genomic_DNA"/>
</dbReference>
<keyword evidence="3" id="KW-1185">Reference proteome</keyword>
<sequence>MRANRLMFDWRRGGSPMIDNLTMMRGREAFGGERKTPAYLSSA</sequence>
<organism evidence="2 3">
    <name type="scientific">Burkholderia thailandensis (strain ATCC 700388 / DSM 13276 / CCUG 48851 / CIP 106301 / E264)</name>
    <dbReference type="NCBI Taxonomy" id="271848"/>
    <lineage>
        <taxon>Bacteria</taxon>
        <taxon>Pseudomonadati</taxon>
        <taxon>Pseudomonadota</taxon>
        <taxon>Betaproteobacteria</taxon>
        <taxon>Burkholderiales</taxon>
        <taxon>Burkholderiaceae</taxon>
        <taxon>Burkholderia</taxon>
        <taxon>pseudomallei group</taxon>
    </lineage>
</organism>
<evidence type="ECO:0000313" key="2">
    <source>
        <dbReference type="EMBL" id="ABC34174.1"/>
    </source>
</evidence>
<reference evidence="2 3" key="1">
    <citation type="journal article" date="2005" name="BMC Genomics">
        <title>Bacterial genome adaptation to niches: divergence of the potential virulence genes in three Burkholderia species of different survival strategies.</title>
        <authorList>
            <person name="Kim H.S."/>
            <person name="Schell M.A."/>
            <person name="Yu Y."/>
            <person name="Ulrich R.L."/>
            <person name="Sarria S.H."/>
            <person name="Nierman W.C."/>
            <person name="DeShazer D."/>
        </authorList>
    </citation>
    <scope>NUCLEOTIDE SEQUENCE [LARGE SCALE GENOMIC DNA]</scope>
    <source>
        <strain evidence="3">ATCC 700388 / DSM 13276 / CCUG 48851 / CIP 106301 / E264</strain>
    </source>
</reference>
<gene>
    <name evidence="2" type="ordered locus">BTH_II0737</name>
</gene>
<dbReference type="HOGENOM" id="CLU_3230897_0_0_4"/>
<evidence type="ECO:0000313" key="3">
    <source>
        <dbReference type="Proteomes" id="UP000001930"/>
    </source>
</evidence>
<dbReference type="GO" id="GO:0016706">
    <property type="term" value="F:2-oxoglutarate-dependent dioxygenase activity"/>
    <property type="evidence" value="ECO:0007669"/>
    <property type="project" value="UniProtKB-ARBA"/>
</dbReference>
<dbReference type="Proteomes" id="UP000001930">
    <property type="component" value="Chromosome II"/>
</dbReference>
<evidence type="ECO:0000256" key="1">
    <source>
        <dbReference type="ARBA" id="ARBA00023002"/>
    </source>
</evidence>